<evidence type="ECO:0000256" key="2">
    <source>
        <dbReference type="ARBA" id="ARBA00005745"/>
    </source>
</evidence>
<dbReference type="PANTHER" id="PTHR30012">
    <property type="entry name" value="GENERAL SECRETION PATHWAY PROTEIN"/>
    <property type="match status" value="1"/>
</dbReference>
<dbReference type="PANTHER" id="PTHR30012:SF7">
    <property type="entry name" value="PROTEIN TRANSPORT PROTEIN HOFC HOMOLOG"/>
    <property type="match status" value="1"/>
</dbReference>
<dbReference type="PRINTS" id="PR00812">
    <property type="entry name" value="BCTERIALGSPF"/>
</dbReference>
<comment type="subcellular location">
    <subcellularLocation>
        <location evidence="1">Cell inner membrane</location>
        <topology evidence="1">Multi-pass membrane protein</topology>
    </subcellularLocation>
</comment>
<dbReference type="Pfam" id="PF00482">
    <property type="entry name" value="T2SSF"/>
    <property type="match status" value="2"/>
</dbReference>
<accession>A0A9E5MJX6</accession>
<dbReference type="GO" id="GO:0015628">
    <property type="term" value="P:protein secretion by the type II secretion system"/>
    <property type="evidence" value="ECO:0007669"/>
    <property type="project" value="TreeGrafter"/>
</dbReference>
<evidence type="ECO:0000256" key="4">
    <source>
        <dbReference type="ARBA" id="ARBA00022519"/>
    </source>
</evidence>
<evidence type="ECO:0000313" key="10">
    <source>
        <dbReference type="EMBL" id="NHO65769.1"/>
    </source>
</evidence>
<keyword evidence="6 8" id="KW-1133">Transmembrane helix</keyword>
<gene>
    <name evidence="10" type="ORF">G8770_09470</name>
</gene>
<organism evidence="10 11">
    <name type="scientific">Pseudomaricurvus hydrocarbonicus</name>
    <dbReference type="NCBI Taxonomy" id="1470433"/>
    <lineage>
        <taxon>Bacteria</taxon>
        <taxon>Pseudomonadati</taxon>
        <taxon>Pseudomonadota</taxon>
        <taxon>Gammaproteobacteria</taxon>
        <taxon>Cellvibrionales</taxon>
        <taxon>Cellvibrionaceae</taxon>
        <taxon>Pseudomaricurvus</taxon>
    </lineage>
</organism>
<comment type="caution">
    <text evidence="10">The sequence shown here is derived from an EMBL/GenBank/DDBJ whole genome shotgun (WGS) entry which is preliminary data.</text>
</comment>
<dbReference type="InterPro" id="IPR042094">
    <property type="entry name" value="T2SS_GspF_sf"/>
</dbReference>
<dbReference type="FunFam" id="1.20.81.30:FF:000001">
    <property type="entry name" value="Type II secretion system protein F"/>
    <property type="match status" value="2"/>
</dbReference>
<evidence type="ECO:0000256" key="3">
    <source>
        <dbReference type="ARBA" id="ARBA00022475"/>
    </source>
</evidence>
<sequence length="405" mass="43506">MPLFSYKAITSSGEKREGVMTATDQAAVIAELRDTGLIPLEAREAVMAVSPQQRWLPVRSGKLGQKQVIQFAGELATLLTSGISLDRALNIMKKLSSHPRLSALAGEIQESVRGGNSLSAALEGKPQLFNSFFVSLVKSGELSGNLGEGLAQLASYLERSRALRERVTSAMLYPAILVVMTSLSLILVMVYVVPQFASLFDDMGAALPLSTSIVLGAADWLQTYGALALLLLIGVGVYFRIWLRPAENRLRFDRWCLRLPLLGSLLQKIDVARFSHSLGTLLSGGLPLLQAMPIARAVIVNQVLATAVATAMESLREGEGLAQPLIATGVFPELALQLVKVGEETGQLDSMLLRISTVYEREVDTAIQRLLTVIEPLLIVGLGVVIGGIIVSILAAIISINQLPM</sequence>
<dbReference type="EMBL" id="JAAONZ010000005">
    <property type="protein sequence ID" value="NHO65769.1"/>
    <property type="molecule type" value="Genomic_DNA"/>
</dbReference>
<dbReference type="InterPro" id="IPR003004">
    <property type="entry name" value="GspF/PilC"/>
</dbReference>
<evidence type="ECO:0000256" key="5">
    <source>
        <dbReference type="ARBA" id="ARBA00022692"/>
    </source>
</evidence>
<evidence type="ECO:0000256" key="7">
    <source>
        <dbReference type="ARBA" id="ARBA00023136"/>
    </source>
</evidence>
<dbReference type="AlphaFoldDB" id="A0A9E5MJX6"/>
<dbReference type="RefSeq" id="WP_167185291.1">
    <property type="nucleotide sequence ID" value="NZ_JAAONZ010000005.1"/>
</dbReference>
<evidence type="ECO:0000256" key="8">
    <source>
        <dbReference type="SAM" id="Phobius"/>
    </source>
</evidence>
<name>A0A9E5MJX6_9GAMM</name>
<keyword evidence="5 8" id="KW-0812">Transmembrane</keyword>
<evidence type="ECO:0000259" key="9">
    <source>
        <dbReference type="Pfam" id="PF00482"/>
    </source>
</evidence>
<evidence type="ECO:0000256" key="1">
    <source>
        <dbReference type="ARBA" id="ARBA00004429"/>
    </source>
</evidence>
<feature type="transmembrane region" description="Helical" evidence="8">
    <location>
        <begin position="224"/>
        <end position="243"/>
    </location>
</feature>
<feature type="transmembrane region" description="Helical" evidence="8">
    <location>
        <begin position="377"/>
        <end position="400"/>
    </location>
</feature>
<keyword evidence="11" id="KW-1185">Reference proteome</keyword>
<dbReference type="Gene3D" id="1.20.81.30">
    <property type="entry name" value="Type II secretion system (T2SS), domain F"/>
    <property type="match status" value="2"/>
</dbReference>
<dbReference type="GO" id="GO:0005886">
    <property type="term" value="C:plasma membrane"/>
    <property type="evidence" value="ECO:0007669"/>
    <property type="project" value="UniProtKB-SubCell"/>
</dbReference>
<feature type="domain" description="Type II secretion system protein GspF" evidence="9">
    <location>
        <begin position="71"/>
        <end position="194"/>
    </location>
</feature>
<protein>
    <submittedName>
        <fullName evidence="10">Type II secretion system F family protein</fullName>
    </submittedName>
</protein>
<dbReference type="InterPro" id="IPR018076">
    <property type="entry name" value="T2SS_GspF_dom"/>
</dbReference>
<keyword evidence="3" id="KW-1003">Cell membrane</keyword>
<evidence type="ECO:0000313" key="11">
    <source>
        <dbReference type="Proteomes" id="UP000787472"/>
    </source>
</evidence>
<evidence type="ECO:0000256" key="6">
    <source>
        <dbReference type="ARBA" id="ARBA00022989"/>
    </source>
</evidence>
<dbReference type="Proteomes" id="UP000787472">
    <property type="component" value="Unassembled WGS sequence"/>
</dbReference>
<keyword evidence="7 8" id="KW-0472">Membrane</keyword>
<keyword evidence="4" id="KW-0997">Cell inner membrane</keyword>
<proteinExistence type="inferred from homology"/>
<comment type="similarity">
    <text evidence="2">Belongs to the GSP F family.</text>
</comment>
<feature type="transmembrane region" description="Helical" evidence="8">
    <location>
        <begin position="170"/>
        <end position="193"/>
    </location>
</feature>
<feature type="domain" description="Type II secretion system protein GspF" evidence="9">
    <location>
        <begin position="274"/>
        <end position="394"/>
    </location>
</feature>
<reference evidence="10" key="1">
    <citation type="submission" date="2020-03" db="EMBL/GenBank/DDBJ databases">
        <authorList>
            <person name="Guo F."/>
        </authorList>
    </citation>
    <scope>NUCLEOTIDE SEQUENCE</scope>
    <source>
        <strain evidence="10">JCM 30134</strain>
    </source>
</reference>